<proteinExistence type="predicted"/>
<comment type="caution">
    <text evidence="1">The sequence shown here is derived from an EMBL/GenBank/DDBJ whole genome shotgun (WGS) entry which is preliminary data.</text>
</comment>
<reference evidence="1" key="1">
    <citation type="journal article" date="2019" name="bioRxiv">
        <title>The Genome of the Zebra Mussel, Dreissena polymorpha: A Resource for Invasive Species Research.</title>
        <authorList>
            <person name="McCartney M.A."/>
            <person name="Auch B."/>
            <person name="Kono T."/>
            <person name="Mallez S."/>
            <person name="Zhang Y."/>
            <person name="Obille A."/>
            <person name="Becker A."/>
            <person name="Abrahante J.E."/>
            <person name="Garbe J."/>
            <person name="Badalamenti J.P."/>
            <person name="Herman A."/>
            <person name="Mangelson H."/>
            <person name="Liachko I."/>
            <person name="Sullivan S."/>
            <person name="Sone E.D."/>
            <person name="Koren S."/>
            <person name="Silverstein K.A.T."/>
            <person name="Beckman K.B."/>
            <person name="Gohl D.M."/>
        </authorList>
    </citation>
    <scope>NUCLEOTIDE SEQUENCE</scope>
    <source>
        <strain evidence="1">Duluth1</strain>
        <tissue evidence="1">Whole animal</tissue>
    </source>
</reference>
<keyword evidence="2" id="KW-1185">Reference proteome</keyword>
<organism evidence="1 2">
    <name type="scientific">Dreissena polymorpha</name>
    <name type="common">Zebra mussel</name>
    <name type="synonym">Mytilus polymorpha</name>
    <dbReference type="NCBI Taxonomy" id="45954"/>
    <lineage>
        <taxon>Eukaryota</taxon>
        <taxon>Metazoa</taxon>
        <taxon>Spiralia</taxon>
        <taxon>Lophotrochozoa</taxon>
        <taxon>Mollusca</taxon>
        <taxon>Bivalvia</taxon>
        <taxon>Autobranchia</taxon>
        <taxon>Heteroconchia</taxon>
        <taxon>Euheterodonta</taxon>
        <taxon>Imparidentia</taxon>
        <taxon>Neoheterodontei</taxon>
        <taxon>Myida</taxon>
        <taxon>Dreissenoidea</taxon>
        <taxon>Dreissenidae</taxon>
        <taxon>Dreissena</taxon>
    </lineage>
</organism>
<reference evidence="1" key="2">
    <citation type="submission" date="2020-11" db="EMBL/GenBank/DDBJ databases">
        <authorList>
            <person name="McCartney M.A."/>
            <person name="Auch B."/>
            <person name="Kono T."/>
            <person name="Mallez S."/>
            <person name="Becker A."/>
            <person name="Gohl D.M."/>
            <person name="Silverstein K.A.T."/>
            <person name="Koren S."/>
            <person name="Bechman K.B."/>
            <person name="Herman A."/>
            <person name="Abrahante J.E."/>
            <person name="Garbe J."/>
        </authorList>
    </citation>
    <scope>NUCLEOTIDE SEQUENCE</scope>
    <source>
        <strain evidence="1">Duluth1</strain>
        <tissue evidence="1">Whole animal</tissue>
    </source>
</reference>
<dbReference type="EMBL" id="JAIWYP010000007">
    <property type="protein sequence ID" value="KAH3793541.1"/>
    <property type="molecule type" value="Genomic_DNA"/>
</dbReference>
<evidence type="ECO:0000313" key="1">
    <source>
        <dbReference type="EMBL" id="KAH3793541.1"/>
    </source>
</evidence>
<name>A0A9D4FBH8_DREPO</name>
<sequence length="110" mass="12438">MRPDRVKAQKTGGDDEFGTIVVHGLKPQLNTDSYSVSQVPRGPMAGVVRRWILRAGSERCLPDARLQRTHGTDCCYDFIDTSVKGMGEVPWVWKDYTEDAEKTFHNRGLQ</sequence>
<protein>
    <submittedName>
        <fullName evidence="1">Uncharacterized protein</fullName>
    </submittedName>
</protein>
<gene>
    <name evidence="1" type="ORF">DPMN_147055</name>
</gene>
<accession>A0A9D4FBH8</accession>
<dbReference type="Proteomes" id="UP000828390">
    <property type="component" value="Unassembled WGS sequence"/>
</dbReference>
<dbReference type="AlphaFoldDB" id="A0A9D4FBH8"/>
<evidence type="ECO:0000313" key="2">
    <source>
        <dbReference type="Proteomes" id="UP000828390"/>
    </source>
</evidence>